<feature type="region of interest" description="Disordered" evidence="1">
    <location>
        <begin position="46"/>
        <end position="105"/>
    </location>
</feature>
<evidence type="ECO:0000313" key="3">
    <source>
        <dbReference type="Proteomes" id="UP001500668"/>
    </source>
</evidence>
<proteinExistence type="predicted"/>
<sequence length="105" mass="10767">MDTPSALLPEADVAAGHRAVRARREPVGVVAVVLPGALGMIRKKRHVLGPDRHPRPGPRGAAARGAQAESVTGNRPSVPPAAEGADRGVHRVTVRQAGGSGIRPS</sequence>
<comment type="caution">
    <text evidence="2">The sequence shown here is derived from an EMBL/GenBank/DDBJ whole genome shotgun (WGS) entry which is preliminary data.</text>
</comment>
<reference evidence="2 3" key="1">
    <citation type="journal article" date="2019" name="Int. J. Syst. Evol. Microbiol.">
        <title>The Global Catalogue of Microorganisms (GCM) 10K type strain sequencing project: providing services to taxonomists for standard genome sequencing and annotation.</title>
        <authorList>
            <consortium name="The Broad Institute Genomics Platform"/>
            <consortium name="The Broad Institute Genome Sequencing Center for Infectious Disease"/>
            <person name="Wu L."/>
            <person name="Ma J."/>
        </authorList>
    </citation>
    <scope>NUCLEOTIDE SEQUENCE [LARGE SCALE GENOMIC DNA]</scope>
    <source>
        <strain evidence="2 3">JCM 5067</strain>
    </source>
</reference>
<name>A0ABN1F8U0_9ACTN</name>
<accession>A0ABN1F8U0</accession>
<gene>
    <name evidence="2" type="ORF">GCM10010394_12750</name>
</gene>
<dbReference type="EMBL" id="BAAACA010000006">
    <property type="protein sequence ID" value="GAA0585307.1"/>
    <property type="molecule type" value="Genomic_DNA"/>
</dbReference>
<protein>
    <submittedName>
        <fullName evidence="2">Uncharacterized protein</fullName>
    </submittedName>
</protein>
<evidence type="ECO:0000256" key="1">
    <source>
        <dbReference type="SAM" id="MobiDB-lite"/>
    </source>
</evidence>
<keyword evidence="3" id="KW-1185">Reference proteome</keyword>
<dbReference type="Proteomes" id="UP001500668">
    <property type="component" value="Unassembled WGS sequence"/>
</dbReference>
<evidence type="ECO:0000313" key="2">
    <source>
        <dbReference type="EMBL" id="GAA0585307.1"/>
    </source>
</evidence>
<organism evidence="2 3">
    <name type="scientific">Streptomyces crystallinus</name>
    <dbReference type="NCBI Taxonomy" id="68191"/>
    <lineage>
        <taxon>Bacteria</taxon>
        <taxon>Bacillati</taxon>
        <taxon>Actinomycetota</taxon>
        <taxon>Actinomycetes</taxon>
        <taxon>Kitasatosporales</taxon>
        <taxon>Streptomycetaceae</taxon>
        <taxon>Streptomyces</taxon>
    </lineage>
</organism>